<protein>
    <submittedName>
        <fullName evidence="3">SDR family oxidoreductase</fullName>
    </submittedName>
</protein>
<gene>
    <name evidence="3" type="ORF">ACFLIM_08245</name>
</gene>
<dbReference type="PANTHER" id="PTHR42760">
    <property type="entry name" value="SHORT-CHAIN DEHYDROGENASES/REDUCTASES FAMILY MEMBER"/>
    <property type="match status" value="1"/>
</dbReference>
<dbReference type="NCBIfam" id="NF004778">
    <property type="entry name" value="PRK06124.1"/>
    <property type="match status" value="1"/>
</dbReference>
<dbReference type="InterPro" id="IPR036291">
    <property type="entry name" value="NAD(P)-bd_dom_sf"/>
</dbReference>
<dbReference type="PRINTS" id="PR00080">
    <property type="entry name" value="SDRFAMILY"/>
</dbReference>
<keyword evidence="4" id="KW-1185">Reference proteome</keyword>
<dbReference type="SUPFAM" id="SSF51735">
    <property type="entry name" value="NAD(P)-binding Rossmann-fold domains"/>
    <property type="match status" value="1"/>
</dbReference>
<dbReference type="SMART" id="SM00822">
    <property type="entry name" value="PKS_KR"/>
    <property type="match status" value="1"/>
</dbReference>
<dbReference type="Gene3D" id="3.40.50.720">
    <property type="entry name" value="NAD(P)-binding Rossmann-like Domain"/>
    <property type="match status" value="1"/>
</dbReference>
<dbReference type="EMBL" id="JBICRM010000004">
    <property type="protein sequence ID" value="MFG1703169.1"/>
    <property type="molecule type" value="Genomic_DNA"/>
</dbReference>
<dbReference type="InterPro" id="IPR057326">
    <property type="entry name" value="KR_dom"/>
</dbReference>
<name>A0ABW7A7S2_9ACTN</name>
<evidence type="ECO:0000313" key="4">
    <source>
        <dbReference type="Proteomes" id="UP001603978"/>
    </source>
</evidence>
<evidence type="ECO:0000313" key="3">
    <source>
        <dbReference type="EMBL" id="MFG1703169.1"/>
    </source>
</evidence>
<dbReference type="InterPro" id="IPR002347">
    <property type="entry name" value="SDR_fam"/>
</dbReference>
<accession>A0ABW7A7S2</accession>
<dbReference type="PANTHER" id="PTHR42760:SF40">
    <property type="entry name" value="3-OXOACYL-[ACYL-CARRIER-PROTEIN] REDUCTASE, CHLOROPLASTIC"/>
    <property type="match status" value="1"/>
</dbReference>
<dbReference type="PRINTS" id="PR00081">
    <property type="entry name" value="GDHRDH"/>
</dbReference>
<organism evidence="3 4">
    <name type="scientific">Nonomuraea marmarensis</name>
    <dbReference type="NCBI Taxonomy" id="3351344"/>
    <lineage>
        <taxon>Bacteria</taxon>
        <taxon>Bacillati</taxon>
        <taxon>Actinomycetota</taxon>
        <taxon>Actinomycetes</taxon>
        <taxon>Streptosporangiales</taxon>
        <taxon>Streptosporangiaceae</taxon>
        <taxon>Nonomuraea</taxon>
    </lineage>
</organism>
<evidence type="ECO:0000259" key="2">
    <source>
        <dbReference type="SMART" id="SM00822"/>
    </source>
</evidence>
<sequence length="249" mass="25783">MNGFSLRGRTALVTGSGRGLGLEMARGLAGAGARVVLNGRDDAYLADLARRMEVEFAAFDVTDLDAAGRALEAVAGRGGAVDVLVNNVGQRDRRGLAEFTSGELARLLDVDLVSAFGLSRLVAGDLVRRGAPGRIINVSSVLGRLGRPGDIGYAVAKAGLDGLTRALAAELGPHAITVNGVAPGTFATEVNAELAADPEWTAWLERRTALGRWGRPEEVAGVVVFLAGDAASYLTGQTIPVDGGMTTRF</sequence>
<comment type="caution">
    <text evidence="3">The sequence shown here is derived from an EMBL/GenBank/DDBJ whole genome shotgun (WGS) entry which is preliminary data.</text>
</comment>
<comment type="similarity">
    <text evidence="1">Belongs to the short-chain dehydrogenases/reductases (SDR) family.</text>
</comment>
<dbReference type="PROSITE" id="PS00061">
    <property type="entry name" value="ADH_SHORT"/>
    <property type="match status" value="1"/>
</dbReference>
<reference evidence="3 4" key="1">
    <citation type="submission" date="2024-10" db="EMBL/GenBank/DDBJ databases">
        <authorList>
            <person name="Topkara A.R."/>
            <person name="Saygin H."/>
        </authorList>
    </citation>
    <scope>NUCLEOTIDE SEQUENCE [LARGE SCALE GENOMIC DNA]</scope>
    <source>
        <strain evidence="3 4">M3C6</strain>
    </source>
</reference>
<dbReference type="RefSeq" id="WP_393163649.1">
    <property type="nucleotide sequence ID" value="NZ_JBICRM010000004.1"/>
</dbReference>
<evidence type="ECO:0000256" key="1">
    <source>
        <dbReference type="ARBA" id="ARBA00006484"/>
    </source>
</evidence>
<proteinExistence type="inferred from homology"/>
<dbReference type="InterPro" id="IPR020904">
    <property type="entry name" value="Sc_DH/Rdtase_CS"/>
</dbReference>
<dbReference type="Pfam" id="PF13561">
    <property type="entry name" value="adh_short_C2"/>
    <property type="match status" value="1"/>
</dbReference>
<dbReference type="Proteomes" id="UP001603978">
    <property type="component" value="Unassembled WGS sequence"/>
</dbReference>
<feature type="domain" description="Ketoreductase" evidence="2">
    <location>
        <begin position="9"/>
        <end position="184"/>
    </location>
</feature>